<proteinExistence type="predicted"/>
<dbReference type="GO" id="GO:0006351">
    <property type="term" value="P:DNA-templated transcription"/>
    <property type="evidence" value="ECO:0007669"/>
    <property type="project" value="TreeGrafter"/>
</dbReference>
<sequence length="214" mass="24867">MRLGVRREKKNLDRKVVGKIIAHARGNERVPLQTIILGTLYITGMLTTALIAPNAVQLFEYLDPISRKNTMRFNQRVTQALLRLERRGLIHIESEGRGRQVIITSKGEKIIDALYAESYVIPRPFRWDGKWRLVMFDVPEKRKKVRDTLRMLLRSAGFIYFQDSAWIQPYLCDELVTLLRSHLGSGKGEIRYLTASFADESDYTFRKHFDLIAI</sequence>
<evidence type="ECO:0000313" key="3">
    <source>
        <dbReference type="Proteomes" id="UP000178532"/>
    </source>
</evidence>
<organism evidence="2 3">
    <name type="scientific">Candidatus Kaiserbacteria bacterium RIFCSPHIGHO2_02_FULL_54_22</name>
    <dbReference type="NCBI Taxonomy" id="1798495"/>
    <lineage>
        <taxon>Bacteria</taxon>
        <taxon>Candidatus Kaiseribacteriota</taxon>
    </lineage>
</organism>
<accession>A0A1F6DLG6</accession>
<dbReference type="PANTHER" id="PTHR30319">
    <property type="entry name" value="PHENYLACETIC ACID REGULATOR-RELATED TRANSCRIPTIONAL REPRESSOR"/>
    <property type="match status" value="1"/>
</dbReference>
<evidence type="ECO:0000259" key="1">
    <source>
        <dbReference type="Pfam" id="PF20803"/>
    </source>
</evidence>
<reference evidence="2 3" key="1">
    <citation type="journal article" date="2016" name="Nat. Commun.">
        <title>Thousands of microbial genomes shed light on interconnected biogeochemical processes in an aquifer system.</title>
        <authorList>
            <person name="Anantharaman K."/>
            <person name="Brown C.T."/>
            <person name="Hug L.A."/>
            <person name="Sharon I."/>
            <person name="Castelle C.J."/>
            <person name="Probst A.J."/>
            <person name="Thomas B.C."/>
            <person name="Singh A."/>
            <person name="Wilkins M.J."/>
            <person name="Karaoz U."/>
            <person name="Brodie E.L."/>
            <person name="Williams K.H."/>
            <person name="Hubbard S.S."/>
            <person name="Banfield J.F."/>
        </authorList>
    </citation>
    <scope>NUCLEOTIDE SEQUENCE [LARGE SCALE GENOMIC DNA]</scope>
</reference>
<dbReference type="Gene3D" id="3.30.70.2650">
    <property type="match status" value="1"/>
</dbReference>
<dbReference type="InterPro" id="IPR048846">
    <property type="entry name" value="PaaX-like_central"/>
</dbReference>
<dbReference type="EMBL" id="MFLI01000011">
    <property type="protein sequence ID" value="OGG62236.1"/>
    <property type="molecule type" value="Genomic_DNA"/>
</dbReference>
<dbReference type="Pfam" id="PF20803">
    <property type="entry name" value="PaaX_M"/>
    <property type="match status" value="1"/>
</dbReference>
<dbReference type="STRING" id="1798495.A3C19_03130"/>
<name>A0A1F6DLG6_9BACT</name>
<dbReference type="AlphaFoldDB" id="A0A1F6DLG6"/>
<dbReference type="Proteomes" id="UP000178532">
    <property type="component" value="Unassembled WGS sequence"/>
</dbReference>
<feature type="domain" description="Transcriptional repressor PaaX-like central Cas2-like" evidence="1">
    <location>
        <begin position="126"/>
        <end position="199"/>
    </location>
</feature>
<dbReference type="PANTHER" id="PTHR30319:SF1">
    <property type="entry name" value="TRANSCRIPTIONAL REPRESSOR PAAX"/>
    <property type="match status" value="1"/>
</dbReference>
<comment type="caution">
    <text evidence="2">The sequence shown here is derived from an EMBL/GenBank/DDBJ whole genome shotgun (WGS) entry which is preliminary data.</text>
</comment>
<gene>
    <name evidence="2" type="ORF">A3C19_03130</name>
</gene>
<dbReference type="InterPro" id="IPR036390">
    <property type="entry name" value="WH_DNA-bd_sf"/>
</dbReference>
<evidence type="ECO:0000313" key="2">
    <source>
        <dbReference type="EMBL" id="OGG62236.1"/>
    </source>
</evidence>
<dbReference type="SUPFAM" id="SSF46785">
    <property type="entry name" value="Winged helix' DNA-binding domain"/>
    <property type="match status" value="1"/>
</dbReference>
<protein>
    <recommendedName>
        <fullName evidence="1">Transcriptional repressor PaaX-like central Cas2-like domain-containing protein</fullName>
    </recommendedName>
</protein>
<dbReference type="Gene3D" id="1.10.10.10">
    <property type="entry name" value="Winged helix-like DNA-binding domain superfamily/Winged helix DNA-binding domain"/>
    <property type="match status" value="1"/>
</dbReference>
<dbReference type="InterPro" id="IPR036388">
    <property type="entry name" value="WH-like_DNA-bd_sf"/>
</dbReference>